<dbReference type="ExpressionAtlas" id="A0A2K2DJT2">
    <property type="expression patterns" value="differential"/>
</dbReference>
<evidence type="ECO:0000313" key="1">
    <source>
        <dbReference type="EMBL" id="PNT74539.1"/>
    </source>
</evidence>
<dbReference type="Proteomes" id="UP000008810">
    <property type="component" value="Chromosome 1"/>
</dbReference>
<dbReference type="AlphaFoldDB" id="A0A2K2DJT2"/>
<reference evidence="2" key="3">
    <citation type="submission" date="2018-08" db="UniProtKB">
        <authorList>
            <consortium name="EnsemblPlants"/>
        </authorList>
    </citation>
    <scope>IDENTIFICATION</scope>
    <source>
        <strain evidence="2">cv. Bd21</strain>
    </source>
</reference>
<dbReference type="Gramene" id="PNT74539">
    <property type="protein sequence ID" value="PNT74539"/>
    <property type="gene ID" value="BRADI_1g17098v3"/>
</dbReference>
<name>A0A2K2DJT2_BRADI</name>
<dbReference type="EMBL" id="CM000880">
    <property type="protein sequence ID" value="PNT74539.1"/>
    <property type="molecule type" value="Genomic_DNA"/>
</dbReference>
<accession>A0A2K2DJT2</accession>
<keyword evidence="3" id="KW-1185">Reference proteome</keyword>
<gene>
    <name evidence="1" type="ORF">BRADI_1g17098v3</name>
</gene>
<protein>
    <submittedName>
        <fullName evidence="1 2">Uncharacterized protein</fullName>
    </submittedName>
</protein>
<reference evidence="1 2" key="1">
    <citation type="journal article" date="2010" name="Nature">
        <title>Genome sequencing and analysis of the model grass Brachypodium distachyon.</title>
        <authorList>
            <consortium name="International Brachypodium Initiative"/>
        </authorList>
    </citation>
    <scope>NUCLEOTIDE SEQUENCE [LARGE SCALE GENOMIC DNA]</scope>
    <source>
        <strain evidence="1 2">Bd21</strain>
    </source>
</reference>
<dbReference type="EnsemblPlants" id="PNT74540">
    <property type="protein sequence ID" value="PNT74540"/>
    <property type="gene ID" value="BRADI_1g17098v3"/>
</dbReference>
<evidence type="ECO:0000313" key="3">
    <source>
        <dbReference type="Proteomes" id="UP000008810"/>
    </source>
</evidence>
<evidence type="ECO:0000313" key="2">
    <source>
        <dbReference type="EnsemblPlants" id="PNT74539"/>
    </source>
</evidence>
<organism evidence="1">
    <name type="scientific">Brachypodium distachyon</name>
    <name type="common">Purple false brome</name>
    <name type="synonym">Trachynia distachya</name>
    <dbReference type="NCBI Taxonomy" id="15368"/>
    <lineage>
        <taxon>Eukaryota</taxon>
        <taxon>Viridiplantae</taxon>
        <taxon>Streptophyta</taxon>
        <taxon>Embryophyta</taxon>
        <taxon>Tracheophyta</taxon>
        <taxon>Spermatophyta</taxon>
        <taxon>Magnoliopsida</taxon>
        <taxon>Liliopsida</taxon>
        <taxon>Poales</taxon>
        <taxon>Poaceae</taxon>
        <taxon>BOP clade</taxon>
        <taxon>Pooideae</taxon>
        <taxon>Stipodae</taxon>
        <taxon>Brachypodieae</taxon>
        <taxon>Brachypodium</taxon>
    </lineage>
</organism>
<reference evidence="1" key="2">
    <citation type="submission" date="2017-06" db="EMBL/GenBank/DDBJ databases">
        <title>WGS assembly of Brachypodium distachyon.</title>
        <authorList>
            <consortium name="The International Brachypodium Initiative"/>
            <person name="Lucas S."/>
            <person name="Harmon-Smith M."/>
            <person name="Lail K."/>
            <person name="Tice H."/>
            <person name="Grimwood J."/>
            <person name="Bruce D."/>
            <person name="Barry K."/>
            <person name="Shu S."/>
            <person name="Lindquist E."/>
            <person name="Wang M."/>
            <person name="Pitluck S."/>
            <person name="Vogel J.P."/>
            <person name="Garvin D.F."/>
            <person name="Mockler T.C."/>
            <person name="Schmutz J."/>
            <person name="Rokhsar D."/>
            <person name="Bevan M.W."/>
        </authorList>
    </citation>
    <scope>NUCLEOTIDE SEQUENCE</scope>
    <source>
        <strain evidence="1">Bd21</strain>
    </source>
</reference>
<dbReference type="Gramene" id="PNT74540">
    <property type="protein sequence ID" value="PNT74540"/>
    <property type="gene ID" value="BRADI_1g17098v3"/>
</dbReference>
<dbReference type="EMBL" id="CM000880">
    <property type="protein sequence ID" value="PNT74540.1"/>
    <property type="molecule type" value="Genomic_DNA"/>
</dbReference>
<dbReference type="EnsemblPlants" id="PNT74539">
    <property type="protein sequence ID" value="PNT74539"/>
    <property type="gene ID" value="BRADI_1g17098v3"/>
</dbReference>
<sequence>MGDSSGVGGSGFGGFKSGRVAMVQREEIMSIWYRKEIAGDLGKKKTDLKSCLACGGIGRLLVAFGVKSNDRWVPQTEGKHVKICICWGHVEDGEHDLLELDLHGEERLLHRLGTAPPQLRLGALDTGGVAVPPAAAEAGSSSATDDGEAELERAAVERVHARATCVGRRAPACRPGGESSRIRDRMASLCLFGDLIEQRVKSNLNSPFGLETG</sequence>
<dbReference type="InParanoid" id="A0A2K2DJT2"/>
<proteinExistence type="predicted"/>